<keyword evidence="2" id="KW-0238">DNA-binding</keyword>
<dbReference type="EMBL" id="FRBW01000001">
    <property type="protein sequence ID" value="SHL33712.1"/>
    <property type="molecule type" value="Genomic_DNA"/>
</dbReference>
<dbReference type="InterPro" id="IPR018062">
    <property type="entry name" value="HTH_AraC-typ_CS"/>
</dbReference>
<evidence type="ECO:0000313" key="5">
    <source>
        <dbReference type="EMBL" id="SHL33712.1"/>
    </source>
</evidence>
<reference evidence="5 6" key="1">
    <citation type="submission" date="2016-11" db="EMBL/GenBank/DDBJ databases">
        <authorList>
            <person name="Jaros S."/>
            <person name="Januszkiewicz K."/>
            <person name="Wedrychowicz H."/>
        </authorList>
    </citation>
    <scope>NUCLEOTIDE SEQUENCE [LARGE SCALE GENOMIC DNA]</scope>
    <source>
        <strain evidence="5 6">DSM 22153</strain>
    </source>
</reference>
<evidence type="ECO:0000256" key="2">
    <source>
        <dbReference type="ARBA" id="ARBA00023125"/>
    </source>
</evidence>
<dbReference type="InterPro" id="IPR018060">
    <property type="entry name" value="HTH_AraC"/>
</dbReference>
<evidence type="ECO:0000313" key="6">
    <source>
        <dbReference type="Proteomes" id="UP000186002"/>
    </source>
</evidence>
<name>A0A1M6ZTA8_9HYPH</name>
<dbReference type="Proteomes" id="UP000186002">
    <property type="component" value="Unassembled WGS sequence"/>
</dbReference>
<dbReference type="GO" id="GO:0003700">
    <property type="term" value="F:DNA-binding transcription factor activity"/>
    <property type="evidence" value="ECO:0007669"/>
    <property type="project" value="InterPro"/>
</dbReference>
<proteinExistence type="predicted"/>
<dbReference type="Gene3D" id="1.10.10.60">
    <property type="entry name" value="Homeodomain-like"/>
    <property type="match status" value="1"/>
</dbReference>
<dbReference type="STRING" id="735517.SAMN05444272_0336"/>
<evidence type="ECO:0000256" key="3">
    <source>
        <dbReference type="ARBA" id="ARBA00023163"/>
    </source>
</evidence>
<evidence type="ECO:0000256" key="1">
    <source>
        <dbReference type="ARBA" id="ARBA00023015"/>
    </source>
</evidence>
<evidence type="ECO:0000259" key="4">
    <source>
        <dbReference type="PROSITE" id="PS01124"/>
    </source>
</evidence>
<keyword evidence="1" id="KW-0805">Transcription regulation</keyword>
<dbReference type="RefSeq" id="WP_084081654.1">
    <property type="nucleotide sequence ID" value="NZ_FRBW01000001.1"/>
</dbReference>
<gene>
    <name evidence="5" type="ORF">SAMN05444272_0336</name>
</gene>
<protein>
    <submittedName>
        <fullName evidence="5">Transcriptional regulator, AraC family</fullName>
    </submittedName>
</protein>
<dbReference type="GO" id="GO:0043565">
    <property type="term" value="F:sequence-specific DNA binding"/>
    <property type="evidence" value="ECO:0007669"/>
    <property type="project" value="InterPro"/>
</dbReference>
<dbReference type="InterPro" id="IPR050204">
    <property type="entry name" value="AraC_XylS_family_regulators"/>
</dbReference>
<accession>A0A1M6ZTA8</accession>
<dbReference type="PROSITE" id="PS01124">
    <property type="entry name" value="HTH_ARAC_FAMILY_2"/>
    <property type="match status" value="1"/>
</dbReference>
<feature type="domain" description="HTH araC/xylS-type" evidence="4">
    <location>
        <begin position="224"/>
        <end position="327"/>
    </location>
</feature>
<dbReference type="SMART" id="SM00342">
    <property type="entry name" value="HTH_ARAC"/>
    <property type="match status" value="1"/>
</dbReference>
<sequence>MASSGDNLHSNLAAAGNFQLADASEQAALQPWIPMECLQLGAGSDIGQLERIDLKHQHIVRETQAVAVQKMGVLPPGLATLSCCTPDPGFRFSEHGSESDDTVFFMAEGTEFDLRVPHAVQTAYISFNQLEFLRDARLVNPRNWDNPPKGIHPLKMGRKPQLRAAIGLLFKALDAAKTCNLQPKPNVLAHAIHQTLLDVAAVTTAFPEQIQFPALRSRSLQICRQARTYAEAELDAGDLPTTAGICGAVRVCERTLQYAFRDYAGMTPTAYLRLLRLNRVRAILSKAEADGTTVTEVAMRFGFLHLGRFAQDYKKVFGESPSATLSS</sequence>
<dbReference type="PROSITE" id="PS00041">
    <property type="entry name" value="HTH_ARAC_FAMILY_1"/>
    <property type="match status" value="1"/>
</dbReference>
<dbReference type="PANTHER" id="PTHR46796:SF12">
    <property type="entry name" value="HTH-TYPE DNA-BINDING TRANSCRIPTIONAL ACTIVATOR EUTR"/>
    <property type="match status" value="1"/>
</dbReference>
<dbReference type="OrthoDB" id="9802263at2"/>
<dbReference type="Pfam" id="PF12833">
    <property type="entry name" value="HTH_18"/>
    <property type="match status" value="1"/>
</dbReference>
<organism evidence="5 6">
    <name type="scientific">Roseibium suaedae</name>
    <dbReference type="NCBI Taxonomy" id="735517"/>
    <lineage>
        <taxon>Bacteria</taxon>
        <taxon>Pseudomonadati</taxon>
        <taxon>Pseudomonadota</taxon>
        <taxon>Alphaproteobacteria</taxon>
        <taxon>Hyphomicrobiales</taxon>
        <taxon>Stappiaceae</taxon>
        <taxon>Roseibium</taxon>
    </lineage>
</organism>
<keyword evidence="6" id="KW-1185">Reference proteome</keyword>
<dbReference type="PANTHER" id="PTHR46796">
    <property type="entry name" value="HTH-TYPE TRANSCRIPTIONAL ACTIVATOR RHAS-RELATED"/>
    <property type="match status" value="1"/>
</dbReference>
<dbReference type="AlphaFoldDB" id="A0A1M6ZTA8"/>
<keyword evidence="3" id="KW-0804">Transcription</keyword>